<sequence length="180" mass="21173">MKKELKDIEPLSKENLDIKTWASNIQLWINLQQVDNPRKIFTACVLTTKGEPRKIIQELENDTSDEGCRRIRKQNEKSQHQSLLLLFYLITQTKVQLEFPSYTFDSDPIVCTNKRKVDKVQESIESIHNKKVNRSLKDNPRPIITPALRKRKEKKLEFLLRKKLKKNYGTKKEGSPILNE</sequence>
<accession>A0A1Y1WSJ6</accession>
<evidence type="ECO:0000313" key="1">
    <source>
        <dbReference type="EMBL" id="ORX76422.1"/>
    </source>
</evidence>
<organism evidence="1 2">
    <name type="scientific">Anaeromyces robustus</name>
    <dbReference type="NCBI Taxonomy" id="1754192"/>
    <lineage>
        <taxon>Eukaryota</taxon>
        <taxon>Fungi</taxon>
        <taxon>Fungi incertae sedis</taxon>
        <taxon>Chytridiomycota</taxon>
        <taxon>Chytridiomycota incertae sedis</taxon>
        <taxon>Neocallimastigomycetes</taxon>
        <taxon>Neocallimastigales</taxon>
        <taxon>Neocallimastigaceae</taxon>
        <taxon>Anaeromyces</taxon>
    </lineage>
</organism>
<keyword evidence="2" id="KW-1185">Reference proteome</keyword>
<evidence type="ECO:0000313" key="2">
    <source>
        <dbReference type="Proteomes" id="UP000193944"/>
    </source>
</evidence>
<comment type="caution">
    <text evidence="1">The sequence shown here is derived from an EMBL/GenBank/DDBJ whole genome shotgun (WGS) entry which is preliminary data.</text>
</comment>
<dbReference type="Proteomes" id="UP000193944">
    <property type="component" value="Unassembled WGS sequence"/>
</dbReference>
<dbReference type="EMBL" id="MCFG01000299">
    <property type="protein sequence ID" value="ORX76422.1"/>
    <property type="molecule type" value="Genomic_DNA"/>
</dbReference>
<gene>
    <name evidence="1" type="ORF">BCR32DRAFT_284189</name>
</gene>
<name>A0A1Y1WSJ6_9FUNG</name>
<dbReference type="AlphaFoldDB" id="A0A1Y1WSJ6"/>
<proteinExistence type="predicted"/>
<reference evidence="1 2" key="1">
    <citation type="submission" date="2016-08" db="EMBL/GenBank/DDBJ databases">
        <title>A Parts List for Fungal Cellulosomes Revealed by Comparative Genomics.</title>
        <authorList>
            <consortium name="DOE Joint Genome Institute"/>
            <person name="Haitjema C.H."/>
            <person name="Gilmore S.P."/>
            <person name="Henske J.K."/>
            <person name="Solomon K.V."/>
            <person name="De Groot R."/>
            <person name="Kuo A."/>
            <person name="Mondo S.J."/>
            <person name="Salamov A.A."/>
            <person name="Labutti K."/>
            <person name="Zhao Z."/>
            <person name="Chiniquy J."/>
            <person name="Barry K."/>
            <person name="Brewer H.M."/>
            <person name="Purvine S.O."/>
            <person name="Wright A.T."/>
            <person name="Boxma B."/>
            <person name="Van Alen T."/>
            <person name="Hackstein J.H."/>
            <person name="Baker S.E."/>
            <person name="Grigoriev I.V."/>
            <person name="O'Malley M.A."/>
        </authorList>
    </citation>
    <scope>NUCLEOTIDE SEQUENCE [LARGE SCALE GENOMIC DNA]</scope>
    <source>
        <strain evidence="1 2">S4</strain>
    </source>
</reference>
<protein>
    <submittedName>
        <fullName evidence="1">Uncharacterized protein</fullName>
    </submittedName>
</protein>
<reference evidence="1 2" key="2">
    <citation type="submission" date="2016-08" db="EMBL/GenBank/DDBJ databases">
        <title>Pervasive Adenine N6-methylation of Active Genes in Fungi.</title>
        <authorList>
            <consortium name="DOE Joint Genome Institute"/>
            <person name="Mondo S.J."/>
            <person name="Dannebaum R.O."/>
            <person name="Kuo R.C."/>
            <person name="Labutti K."/>
            <person name="Haridas S."/>
            <person name="Kuo A."/>
            <person name="Salamov A."/>
            <person name="Ahrendt S.R."/>
            <person name="Lipzen A."/>
            <person name="Sullivan W."/>
            <person name="Andreopoulos W.B."/>
            <person name="Clum A."/>
            <person name="Lindquist E."/>
            <person name="Daum C."/>
            <person name="Ramamoorthy G.K."/>
            <person name="Gryganskyi A."/>
            <person name="Culley D."/>
            <person name="Magnuson J.K."/>
            <person name="James T.Y."/>
            <person name="O'Malley M.A."/>
            <person name="Stajich J.E."/>
            <person name="Spatafora J.W."/>
            <person name="Visel A."/>
            <person name="Grigoriev I.V."/>
        </authorList>
    </citation>
    <scope>NUCLEOTIDE SEQUENCE [LARGE SCALE GENOMIC DNA]</scope>
    <source>
        <strain evidence="1 2">S4</strain>
    </source>
</reference>